<dbReference type="Gene3D" id="3.30.240.20">
    <property type="entry name" value="bsu07140 like domains"/>
    <property type="match status" value="2"/>
</dbReference>
<feature type="domain" description="YetF C-terminal" evidence="8">
    <location>
        <begin position="90"/>
        <end position="221"/>
    </location>
</feature>
<evidence type="ECO:0000313" key="9">
    <source>
        <dbReference type="EMBL" id="WOV88456.1"/>
    </source>
</evidence>
<name>A0ABZ0L7C6_9BACL</name>
<feature type="transmembrane region" description="Helical" evidence="7">
    <location>
        <begin position="41"/>
        <end position="61"/>
    </location>
</feature>
<accession>A0ABZ0L7C6</accession>
<reference evidence="9 10" key="1">
    <citation type="submission" date="2023-06" db="EMBL/GenBank/DDBJ databases">
        <title>Sporosarcina sp. nov., isolated from Korean tranditional fermented seafood 'Jeotgal'.</title>
        <authorList>
            <person name="Yang A.I."/>
            <person name="Shin N.-R."/>
        </authorList>
    </citation>
    <scope>NUCLEOTIDE SEQUENCE [LARGE SCALE GENOMIC DNA]</scope>
    <source>
        <strain evidence="9 10">T2O-4</strain>
    </source>
</reference>
<protein>
    <submittedName>
        <fullName evidence="9">DUF421 domain-containing protein</fullName>
    </submittedName>
</protein>
<proteinExistence type="inferred from homology"/>
<evidence type="ECO:0000256" key="1">
    <source>
        <dbReference type="ARBA" id="ARBA00004651"/>
    </source>
</evidence>
<feature type="transmembrane region" description="Helical" evidence="7">
    <location>
        <begin position="12"/>
        <end position="29"/>
    </location>
</feature>
<dbReference type="InterPro" id="IPR007353">
    <property type="entry name" value="DUF421"/>
</dbReference>
<feature type="transmembrane region" description="Helical" evidence="7">
    <location>
        <begin position="67"/>
        <end position="89"/>
    </location>
</feature>
<evidence type="ECO:0000256" key="4">
    <source>
        <dbReference type="ARBA" id="ARBA00022692"/>
    </source>
</evidence>
<keyword evidence="10" id="KW-1185">Reference proteome</keyword>
<dbReference type="Proteomes" id="UP001303902">
    <property type="component" value="Chromosome"/>
</dbReference>
<dbReference type="PANTHER" id="PTHR34582:SF5">
    <property type="entry name" value="UPF0702 TRANSMEMBRANE PROTEIN YETF"/>
    <property type="match status" value="1"/>
</dbReference>
<evidence type="ECO:0000313" key="10">
    <source>
        <dbReference type="Proteomes" id="UP001303902"/>
    </source>
</evidence>
<keyword evidence="3" id="KW-1003">Cell membrane</keyword>
<dbReference type="EMBL" id="CP129118">
    <property type="protein sequence ID" value="WOV88456.1"/>
    <property type="molecule type" value="Genomic_DNA"/>
</dbReference>
<keyword evidence="5 7" id="KW-1133">Transmembrane helix</keyword>
<evidence type="ECO:0000256" key="3">
    <source>
        <dbReference type="ARBA" id="ARBA00022475"/>
    </source>
</evidence>
<evidence type="ECO:0000259" key="8">
    <source>
        <dbReference type="Pfam" id="PF04239"/>
    </source>
</evidence>
<dbReference type="RefSeq" id="WP_317969536.1">
    <property type="nucleotide sequence ID" value="NZ_CP129118.1"/>
</dbReference>
<evidence type="ECO:0000256" key="7">
    <source>
        <dbReference type="SAM" id="Phobius"/>
    </source>
</evidence>
<comment type="similarity">
    <text evidence="2">Belongs to the UPF0702 family.</text>
</comment>
<keyword evidence="4 7" id="KW-0812">Transmembrane</keyword>
<evidence type="ECO:0000256" key="2">
    <source>
        <dbReference type="ARBA" id="ARBA00006448"/>
    </source>
</evidence>
<evidence type="ECO:0000256" key="5">
    <source>
        <dbReference type="ARBA" id="ARBA00022989"/>
    </source>
</evidence>
<evidence type="ECO:0000256" key="6">
    <source>
        <dbReference type="ARBA" id="ARBA00023136"/>
    </source>
</evidence>
<gene>
    <name evidence="9" type="ORF">QWT69_04875</name>
</gene>
<organism evidence="9 10">
    <name type="scientific">Sporosarcina oncorhynchi</name>
    <dbReference type="NCBI Taxonomy" id="3056444"/>
    <lineage>
        <taxon>Bacteria</taxon>
        <taxon>Bacillati</taxon>
        <taxon>Bacillota</taxon>
        <taxon>Bacilli</taxon>
        <taxon>Bacillales</taxon>
        <taxon>Caryophanaceae</taxon>
        <taxon>Sporosarcina</taxon>
    </lineage>
</organism>
<dbReference type="InterPro" id="IPR023090">
    <property type="entry name" value="UPF0702_alpha/beta_dom_sf"/>
</dbReference>
<keyword evidence="6 7" id="KW-0472">Membrane</keyword>
<dbReference type="PANTHER" id="PTHR34582">
    <property type="entry name" value="UPF0702 TRANSMEMBRANE PROTEIN YCAP"/>
    <property type="match status" value="1"/>
</dbReference>
<comment type="subcellular location">
    <subcellularLocation>
        <location evidence="1">Cell membrane</location>
        <topology evidence="1">Multi-pass membrane protein</topology>
    </subcellularLocation>
</comment>
<sequence>MDFFFAQESLTIVQWILRAIVAFFFLLFATKMLGERSISQLRLIDFTIALILGNVLAQPLADNSLGLKGALVTTSMLIILYNLSVFTMLKWGKLRKLVEPSPYPLIKNGELIYQNIKKARITIDHLLSELRKSQIEEVQKVALALWESDGSISFFLHPQHQVVTQASLQLISAPFSFPVTVVKEGIIEINTLKLVGKDLDWLQNRFINYNVKLPEVLLATVDSSENLRIYLYDVFE</sequence>
<dbReference type="Pfam" id="PF04239">
    <property type="entry name" value="DUF421"/>
    <property type="match status" value="1"/>
</dbReference>